<dbReference type="InterPro" id="IPR000073">
    <property type="entry name" value="AB_hydrolase_1"/>
</dbReference>
<dbReference type="STRING" id="46679.SAMN05216202_1284"/>
<proteinExistence type="predicted"/>
<dbReference type="RefSeq" id="WP_084377795.1">
    <property type="nucleotide sequence ID" value="NZ_LS483433.1"/>
</dbReference>
<feature type="domain" description="AB hydrolase-1" evidence="2">
    <location>
        <begin position="140"/>
        <end position="207"/>
    </location>
</feature>
<feature type="chain" id="PRO_5030027430" evidence="1">
    <location>
        <begin position="26"/>
        <end position="258"/>
    </location>
</feature>
<dbReference type="SUPFAM" id="SSF53474">
    <property type="entry name" value="alpha/beta-Hydrolases"/>
    <property type="match status" value="1"/>
</dbReference>
<dbReference type="Gene3D" id="3.40.50.1820">
    <property type="entry name" value="alpha/beta hydrolase"/>
    <property type="match status" value="1"/>
</dbReference>
<name>A0A1H2M9H0_9PSED</name>
<gene>
    <name evidence="3" type="ORF">SAMN05216202_1284</name>
</gene>
<dbReference type="Proteomes" id="UP000198600">
    <property type="component" value="Chromosome I"/>
</dbReference>
<accession>A0A1H2M9H0</accession>
<dbReference type="Pfam" id="PF00561">
    <property type="entry name" value="Abhydrolase_1"/>
    <property type="match status" value="1"/>
</dbReference>
<dbReference type="InterPro" id="IPR029058">
    <property type="entry name" value="AB_hydrolase_fold"/>
</dbReference>
<protein>
    <submittedName>
        <fullName evidence="3">Alpha/beta hydrolase fold</fullName>
    </submittedName>
</protein>
<dbReference type="GO" id="GO:0016787">
    <property type="term" value="F:hydrolase activity"/>
    <property type="evidence" value="ECO:0007669"/>
    <property type="project" value="UniProtKB-KW"/>
</dbReference>
<feature type="signal peptide" evidence="1">
    <location>
        <begin position="1"/>
        <end position="25"/>
    </location>
</feature>
<organism evidence="3 4">
    <name type="scientific">Pseudomonas mucidolens</name>
    <dbReference type="NCBI Taxonomy" id="46679"/>
    <lineage>
        <taxon>Bacteria</taxon>
        <taxon>Pseudomonadati</taxon>
        <taxon>Pseudomonadota</taxon>
        <taxon>Gammaproteobacteria</taxon>
        <taxon>Pseudomonadales</taxon>
        <taxon>Pseudomonadaceae</taxon>
        <taxon>Pseudomonas</taxon>
    </lineage>
</organism>
<dbReference type="AlphaFoldDB" id="A0A1H2M9H0"/>
<sequence length="258" mass="27892">MTSLRAITLGGLSWLALLSSPPGHATEPGIEWLVDCPKLPGRGLDQEVIARTQCGIVTVPLDHQGSAPGRVRLSITRVGARRPLARKGVVFTQSGTPHTNAHGIFAVHLATVWKFANTEAYRSLTNLYDVIELSPRKQPATAQSAWDMEFVRLQLGEEKINYLGTAQGTGPGLGYGALFSHRVGRMVLIDPALDELSGELVHMAFAQLPAERRLVLKGPYLRGASSKTAGQCTNRWAGDYLANGTQPPRASKCLVSYQ</sequence>
<dbReference type="EMBL" id="LT629802">
    <property type="protein sequence ID" value="SDU89897.1"/>
    <property type="molecule type" value="Genomic_DNA"/>
</dbReference>
<evidence type="ECO:0000259" key="2">
    <source>
        <dbReference type="Pfam" id="PF00561"/>
    </source>
</evidence>
<keyword evidence="4" id="KW-1185">Reference proteome</keyword>
<keyword evidence="3" id="KW-0378">Hydrolase</keyword>
<reference evidence="4" key="1">
    <citation type="submission" date="2016-10" db="EMBL/GenBank/DDBJ databases">
        <authorList>
            <person name="Varghese N."/>
            <person name="Submissions S."/>
        </authorList>
    </citation>
    <scope>NUCLEOTIDE SEQUENCE [LARGE SCALE GENOMIC DNA]</scope>
    <source>
        <strain evidence="4">LMG 2223</strain>
    </source>
</reference>
<evidence type="ECO:0000256" key="1">
    <source>
        <dbReference type="SAM" id="SignalP"/>
    </source>
</evidence>
<evidence type="ECO:0000313" key="4">
    <source>
        <dbReference type="Proteomes" id="UP000198600"/>
    </source>
</evidence>
<keyword evidence="1" id="KW-0732">Signal</keyword>
<evidence type="ECO:0000313" key="3">
    <source>
        <dbReference type="EMBL" id="SDU89897.1"/>
    </source>
</evidence>